<evidence type="ECO:0000313" key="2">
    <source>
        <dbReference type="Proteomes" id="UP000199228"/>
    </source>
</evidence>
<dbReference type="STRING" id="1732.SAMN02910417_00015"/>
<name>A0A1G6A049_EUBOX</name>
<reference evidence="1 2" key="1">
    <citation type="submission" date="2016-10" db="EMBL/GenBank/DDBJ databases">
        <authorList>
            <person name="de Groot N.N."/>
        </authorList>
    </citation>
    <scope>NUCLEOTIDE SEQUENCE [LARGE SCALE GENOMIC DNA]</scope>
    <source>
        <strain evidence="1 2">DSM 3217</strain>
    </source>
</reference>
<evidence type="ECO:0000313" key="1">
    <source>
        <dbReference type="EMBL" id="SDB01636.1"/>
    </source>
</evidence>
<dbReference type="EMBL" id="FMXR01000004">
    <property type="protein sequence ID" value="SDB01636.1"/>
    <property type="molecule type" value="Genomic_DNA"/>
</dbReference>
<dbReference type="OrthoDB" id="2068293at2"/>
<sequence length="281" mass="34135">MMEQEILLQWLKKDAAVNQTELLDRIFGYIVAQILKNQAEKEEKEQFFLTTELEDILENSPVTYRRKLVFWNPSGYLSDDKIKENFQIDDFELSFEQETTDNKQKLSLNYKIEKYKIPLEIELKRLQVEGERIRSRVVKLPYSKKEVTLFEFLAEVNMAEDYLYLFTYLELANEMSYFTELYEILMTQSVSGRLFIKFLKMESEKNQIAITQDLKDLMKDYEDNPYLKKKWMAYRKRNRMPEVTWKEAMKLFHQFFDGIWQAYIQDEIFMDEWMPQLGRFL</sequence>
<gene>
    <name evidence="1" type="ORF">SAMN02910417_00015</name>
</gene>
<keyword evidence="2" id="KW-1185">Reference proteome</keyword>
<dbReference type="AlphaFoldDB" id="A0A1G6A049"/>
<protein>
    <submittedName>
        <fullName evidence="1">Uncharacterized protein</fullName>
    </submittedName>
</protein>
<dbReference type="Proteomes" id="UP000199228">
    <property type="component" value="Unassembled WGS sequence"/>
</dbReference>
<dbReference type="RefSeq" id="WP_090170639.1">
    <property type="nucleotide sequence ID" value="NZ_FMXR01000004.1"/>
</dbReference>
<organism evidence="1 2">
    <name type="scientific">Eubacterium oxidoreducens</name>
    <dbReference type="NCBI Taxonomy" id="1732"/>
    <lineage>
        <taxon>Bacteria</taxon>
        <taxon>Bacillati</taxon>
        <taxon>Bacillota</taxon>
        <taxon>Clostridia</taxon>
        <taxon>Eubacteriales</taxon>
        <taxon>Eubacteriaceae</taxon>
        <taxon>Eubacterium</taxon>
    </lineage>
</organism>
<accession>A0A1G6A049</accession>
<proteinExistence type="predicted"/>